<evidence type="ECO:0000256" key="1">
    <source>
        <dbReference type="SAM" id="Phobius"/>
    </source>
</evidence>
<keyword evidence="3" id="KW-1185">Reference proteome</keyword>
<gene>
    <name evidence="2" type="ORF">PAPYR_9740</name>
</gene>
<name>A0ABQ8U9C3_9EUKA</name>
<comment type="caution">
    <text evidence="2">The sequence shown here is derived from an EMBL/GenBank/DDBJ whole genome shotgun (WGS) entry which is preliminary data.</text>
</comment>
<dbReference type="Proteomes" id="UP001141327">
    <property type="component" value="Unassembled WGS sequence"/>
</dbReference>
<keyword evidence="1" id="KW-0812">Transmembrane</keyword>
<evidence type="ECO:0000313" key="2">
    <source>
        <dbReference type="EMBL" id="KAJ4455348.1"/>
    </source>
</evidence>
<proteinExistence type="predicted"/>
<accession>A0ABQ8U9C3</accession>
<evidence type="ECO:0000313" key="3">
    <source>
        <dbReference type="Proteomes" id="UP001141327"/>
    </source>
</evidence>
<keyword evidence="1" id="KW-1133">Transmembrane helix</keyword>
<feature type="transmembrane region" description="Helical" evidence="1">
    <location>
        <begin position="43"/>
        <end position="63"/>
    </location>
</feature>
<organism evidence="2 3">
    <name type="scientific">Paratrimastix pyriformis</name>
    <dbReference type="NCBI Taxonomy" id="342808"/>
    <lineage>
        <taxon>Eukaryota</taxon>
        <taxon>Metamonada</taxon>
        <taxon>Preaxostyla</taxon>
        <taxon>Paratrimastigidae</taxon>
        <taxon>Paratrimastix</taxon>
    </lineage>
</organism>
<sequence>MGQAERPTASTGPEQPRNLWDLLNNELFGIAAPQDPYGRHQLMAMKLLFLCLLASTALAANYLGAYTPFQQRRYYVGAPFRGRTFDTALQVSYATLRRKNEPHYAGLSPVVSTAPSSRYSVDIRDGGRTPLLRGSAPTDPTIIPDTPQRIRSVDTVLGLVAFKDFGRKVALKGLIAVANEYGATCPPPPPTECPTPAVFCLVP</sequence>
<dbReference type="EMBL" id="JAPMOS010000111">
    <property type="protein sequence ID" value="KAJ4455348.1"/>
    <property type="molecule type" value="Genomic_DNA"/>
</dbReference>
<reference evidence="2" key="1">
    <citation type="journal article" date="2022" name="bioRxiv">
        <title>Genomics of Preaxostyla Flagellates Illuminates Evolutionary Transitions and the Path Towards Mitochondrial Loss.</title>
        <authorList>
            <person name="Novak L.V.F."/>
            <person name="Treitli S.C."/>
            <person name="Pyrih J."/>
            <person name="Halakuc P."/>
            <person name="Pipaliya S.V."/>
            <person name="Vacek V."/>
            <person name="Brzon O."/>
            <person name="Soukal P."/>
            <person name="Eme L."/>
            <person name="Dacks J.B."/>
            <person name="Karnkowska A."/>
            <person name="Elias M."/>
            <person name="Hampl V."/>
        </authorList>
    </citation>
    <scope>NUCLEOTIDE SEQUENCE</scope>
    <source>
        <strain evidence="2">RCP-MX</strain>
    </source>
</reference>
<protein>
    <submittedName>
        <fullName evidence="2">Uncharacterized protein</fullName>
    </submittedName>
</protein>
<keyword evidence="1" id="KW-0472">Membrane</keyword>